<dbReference type="Proteomes" id="UP000054223">
    <property type="component" value="Unassembled WGS sequence"/>
</dbReference>
<evidence type="ECO:0000313" key="1">
    <source>
        <dbReference type="EMBL" id="KUG06054.1"/>
    </source>
</evidence>
<dbReference type="OrthoDB" id="7432683at2"/>
<accession>A0A9X0HHP0</accession>
<gene>
    <name evidence="1" type="ORF">ASU33_01410</name>
</gene>
<evidence type="ECO:0000313" key="2">
    <source>
        <dbReference type="Proteomes" id="UP000054223"/>
    </source>
</evidence>
<comment type="caution">
    <text evidence="1">The sequence shown here is derived from an EMBL/GenBank/DDBJ whole genome shotgun (WGS) entry which is preliminary data.</text>
</comment>
<dbReference type="AlphaFoldDB" id="A0A9X0HHP0"/>
<protein>
    <submittedName>
        <fullName evidence="1">Uncharacterized protein</fullName>
    </submittedName>
</protein>
<reference evidence="1 2" key="1">
    <citation type="submission" date="2015-11" db="EMBL/GenBank/DDBJ databases">
        <title>Solirubrum puertoriconensis gen. nov. an environmental bacteria isolated in Puerto Rico.</title>
        <authorList>
            <person name="Cuebas-Irizarry M.F."/>
            <person name="Montalvo-Rodriguez R."/>
        </authorList>
    </citation>
    <scope>NUCLEOTIDE SEQUENCE [LARGE SCALE GENOMIC DNA]</scope>
    <source>
        <strain evidence="1 2">MC1A</strain>
    </source>
</reference>
<dbReference type="RefSeq" id="WP_059071749.1">
    <property type="nucleotide sequence ID" value="NZ_LNAL01000008.1"/>
</dbReference>
<name>A0A9X0HHP0_SOLP1</name>
<dbReference type="EMBL" id="LNAL01000008">
    <property type="protein sequence ID" value="KUG06054.1"/>
    <property type="molecule type" value="Genomic_DNA"/>
</dbReference>
<keyword evidence="2" id="KW-1185">Reference proteome</keyword>
<organism evidence="1 2">
    <name type="scientific">Solirubrum puertoriconensis</name>
    <dbReference type="NCBI Taxonomy" id="1751427"/>
    <lineage>
        <taxon>Bacteria</taxon>
        <taxon>Pseudomonadati</taxon>
        <taxon>Bacteroidota</taxon>
        <taxon>Cytophagia</taxon>
        <taxon>Cytophagales</taxon>
    </lineage>
</organism>
<sequence length="140" mass="15445">MIFSTTQLAVPKPCQQNWDQMDAAKDGRYCTACEQVVVDFTQQTDDEILAYLRQHSGLACGRFKASQLGRPLRVSKTGGAWRTWLVAAATIWGLREITPAAAVAQRTTAVQQPLQPAQNTENQRQPLLLCCAALCSILRP</sequence>
<proteinExistence type="predicted"/>